<feature type="region of interest" description="Disordered" evidence="1">
    <location>
        <begin position="65"/>
        <end position="146"/>
    </location>
</feature>
<evidence type="ECO:0000313" key="3">
    <source>
        <dbReference type="RefSeq" id="XP_027603524.1"/>
    </source>
</evidence>
<keyword evidence="2" id="KW-1185">Reference proteome</keyword>
<reference evidence="3" key="1">
    <citation type="submission" date="2025-08" db="UniProtKB">
        <authorList>
            <consortium name="RefSeq"/>
        </authorList>
    </citation>
    <scope>IDENTIFICATION</scope>
    <source>
        <tissue evidence="3">Muscle</tissue>
    </source>
</reference>
<dbReference type="InParanoid" id="A0A6J2IUC6"/>
<organism evidence="2 3">
    <name type="scientific">Pipra filicauda</name>
    <name type="common">Wire-tailed manakin</name>
    <dbReference type="NCBI Taxonomy" id="649802"/>
    <lineage>
        <taxon>Eukaryota</taxon>
        <taxon>Metazoa</taxon>
        <taxon>Chordata</taxon>
        <taxon>Craniata</taxon>
        <taxon>Vertebrata</taxon>
        <taxon>Euteleostomi</taxon>
        <taxon>Archelosauria</taxon>
        <taxon>Archosauria</taxon>
        <taxon>Dinosauria</taxon>
        <taxon>Saurischia</taxon>
        <taxon>Theropoda</taxon>
        <taxon>Coelurosauria</taxon>
        <taxon>Aves</taxon>
        <taxon>Neognathae</taxon>
        <taxon>Neoaves</taxon>
        <taxon>Telluraves</taxon>
        <taxon>Australaves</taxon>
        <taxon>Passeriformes</taxon>
        <taxon>Pipridae</taxon>
        <taxon>Pipra</taxon>
    </lineage>
</organism>
<sequence length="200" mass="21492">MTFQEDKTTSLSPSPGVSEHILLNADSSEDFSTNLLLCNEPFPDSLVLDLAYLPYYRTCHVCISPSSRSASSHTLTDAEESSDEGKADTKQDEKSIPPSLELSKRTISPPTHGKKPSQQLPSGASTSELCPPSSPSRLPPLSQPLPRSGYFPYYRTEGEICTRPAHGKGSFTGTEGLETKEGRQRGGAGIWSLGASCLVC</sequence>
<feature type="compositionally biased region" description="Polar residues" evidence="1">
    <location>
        <begin position="65"/>
        <end position="75"/>
    </location>
</feature>
<dbReference type="GeneID" id="114002039"/>
<protein>
    <submittedName>
        <fullName evidence="3">Uncharacterized protein LOC114002039</fullName>
    </submittedName>
</protein>
<feature type="compositionally biased region" description="Basic and acidic residues" evidence="1">
    <location>
        <begin position="83"/>
        <end position="95"/>
    </location>
</feature>
<dbReference type="Proteomes" id="UP000504627">
    <property type="component" value="Unplaced"/>
</dbReference>
<evidence type="ECO:0000256" key="1">
    <source>
        <dbReference type="SAM" id="MobiDB-lite"/>
    </source>
</evidence>
<gene>
    <name evidence="3" type="primary">LOC114002039</name>
</gene>
<dbReference type="RefSeq" id="XP_027603524.1">
    <property type="nucleotide sequence ID" value="XM_027747723.2"/>
</dbReference>
<accession>A0A6J2IUC6</accession>
<proteinExistence type="predicted"/>
<feature type="region of interest" description="Disordered" evidence="1">
    <location>
        <begin position="162"/>
        <end position="184"/>
    </location>
</feature>
<feature type="compositionally biased region" description="Polar residues" evidence="1">
    <location>
        <begin position="116"/>
        <end position="128"/>
    </location>
</feature>
<dbReference type="AlphaFoldDB" id="A0A6J2IUC6"/>
<feature type="compositionally biased region" description="Pro residues" evidence="1">
    <location>
        <begin position="132"/>
        <end position="143"/>
    </location>
</feature>
<name>A0A6J2IUC6_9PASS</name>
<evidence type="ECO:0000313" key="2">
    <source>
        <dbReference type="Proteomes" id="UP000504627"/>
    </source>
</evidence>